<dbReference type="AlphaFoldDB" id="B1XYT7"/>
<comment type="similarity">
    <text evidence="5">Belongs to the ZapD family.</text>
</comment>
<keyword evidence="4 5" id="KW-0131">Cell cycle</keyword>
<dbReference type="HAMAP" id="MF_01092">
    <property type="entry name" value="ZapD"/>
    <property type="match status" value="1"/>
</dbReference>
<keyword evidence="1 5" id="KW-0963">Cytoplasm</keyword>
<dbReference type="RefSeq" id="WP_012345583.1">
    <property type="nucleotide sequence ID" value="NC_010524.1"/>
</dbReference>
<proteinExistence type="inferred from homology"/>
<evidence type="ECO:0000313" key="7">
    <source>
        <dbReference type="Proteomes" id="UP000001693"/>
    </source>
</evidence>
<evidence type="ECO:0000256" key="3">
    <source>
        <dbReference type="ARBA" id="ARBA00023210"/>
    </source>
</evidence>
<sequence length="251" mass="28504">MIHYEYPLNETVRTLLRLEHLFARMGQLLARDAPLDHHYTLATLFEIMDVTSRVDLKVDLLQELDRQRQQLAGYRGNPSISESALDMAIRRIELAHQRLNHVAGKAGQALTANDWLMSIRSRMSIPGGTCEFDLPAYFAWQQESAAHRRTDLQRWISTLDPMAQALAVCLSLLRESGTVQTVAVRGGQFQQSLVGSRNFQLARLRIARSHALVPEISGNRLLLAVRMMRPDAEYRLKHAIVDFSMELTLCA</sequence>
<dbReference type="STRING" id="395495.Lcho_0546"/>
<evidence type="ECO:0000313" key="6">
    <source>
        <dbReference type="EMBL" id="ACB32821.1"/>
    </source>
</evidence>
<dbReference type="GO" id="GO:0043093">
    <property type="term" value="P:FtsZ-dependent cytokinesis"/>
    <property type="evidence" value="ECO:0007669"/>
    <property type="project" value="UniProtKB-UniRule"/>
</dbReference>
<dbReference type="GO" id="GO:0032153">
    <property type="term" value="C:cell division site"/>
    <property type="evidence" value="ECO:0007669"/>
    <property type="project" value="TreeGrafter"/>
</dbReference>
<comment type="function">
    <text evidence="5">Cell division factor that enhances FtsZ-ring assembly. Directly interacts with FtsZ and promotes bundling of FtsZ protofilaments, with a reduction in FtsZ GTPase activity.</text>
</comment>
<dbReference type="InterPro" id="IPR036268">
    <property type="entry name" value="ZapD_sf"/>
</dbReference>
<dbReference type="eggNOG" id="COG4582">
    <property type="taxonomic scope" value="Bacteria"/>
</dbReference>
<dbReference type="HOGENOM" id="CLU_076303_0_1_4"/>
<dbReference type="GO" id="GO:0005737">
    <property type="term" value="C:cytoplasm"/>
    <property type="evidence" value="ECO:0007669"/>
    <property type="project" value="UniProtKB-SubCell"/>
</dbReference>
<comment type="subunit">
    <text evidence="5">Interacts with FtsZ.</text>
</comment>
<name>B1XYT7_LEPCP</name>
<organism evidence="6 7">
    <name type="scientific">Leptothrix cholodnii (strain ATCC 51168 / LMG 8142 / SP-6)</name>
    <name type="common">Leptothrix discophora (strain SP-6)</name>
    <dbReference type="NCBI Taxonomy" id="395495"/>
    <lineage>
        <taxon>Bacteria</taxon>
        <taxon>Pseudomonadati</taxon>
        <taxon>Pseudomonadota</taxon>
        <taxon>Betaproteobacteria</taxon>
        <taxon>Burkholderiales</taxon>
        <taxon>Sphaerotilaceae</taxon>
        <taxon>Leptothrix</taxon>
    </lineage>
</organism>
<dbReference type="OrthoDB" id="5294622at2"/>
<dbReference type="Proteomes" id="UP000001693">
    <property type="component" value="Chromosome"/>
</dbReference>
<evidence type="ECO:0000256" key="4">
    <source>
        <dbReference type="ARBA" id="ARBA00023306"/>
    </source>
</evidence>
<accession>B1XYT7</accession>
<keyword evidence="3 5" id="KW-0717">Septation</keyword>
<dbReference type="Pfam" id="PF07072">
    <property type="entry name" value="ZapD"/>
    <property type="match status" value="1"/>
</dbReference>
<evidence type="ECO:0000256" key="1">
    <source>
        <dbReference type="ARBA" id="ARBA00022490"/>
    </source>
</evidence>
<dbReference type="NCBIfam" id="NF003656">
    <property type="entry name" value="PRK05287.1-4"/>
    <property type="match status" value="1"/>
</dbReference>
<dbReference type="KEGG" id="lch:Lcho_0546"/>
<keyword evidence="7" id="KW-1185">Reference proteome</keyword>
<dbReference type="InterPro" id="IPR027462">
    <property type="entry name" value="ZapD_C"/>
</dbReference>
<protein>
    <recommendedName>
        <fullName evidence="5">Cell division protein ZapD</fullName>
    </recommendedName>
    <alternativeName>
        <fullName evidence="5">Z ring-associated protein D</fullName>
    </alternativeName>
</protein>
<dbReference type="SUPFAM" id="SSF160950">
    <property type="entry name" value="YacF-like"/>
    <property type="match status" value="1"/>
</dbReference>
<reference evidence="6 7" key="1">
    <citation type="submission" date="2008-03" db="EMBL/GenBank/DDBJ databases">
        <title>Complete sequence of Leptothrix cholodnii SP-6.</title>
        <authorList>
            <consortium name="US DOE Joint Genome Institute"/>
            <person name="Copeland A."/>
            <person name="Lucas S."/>
            <person name="Lapidus A."/>
            <person name="Glavina del Rio T."/>
            <person name="Dalin E."/>
            <person name="Tice H."/>
            <person name="Bruce D."/>
            <person name="Goodwin L."/>
            <person name="Pitluck S."/>
            <person name="Chertkov O."/>
            <person name="Brettin T."/>
            <person name="Detter J.C."/>
            <person name="Han C."/>
            <person name="Kuske C.R."/>
            <person name="Schmutz J."/>
            <person name="Larimer F."/>
            <person name="Land M."/>
            <person name="Hauser L."/>
            <person name="Kyrpides N."/>
            <person name="Lykidis A."/>
            <person name="Emerson D."/>
            <person name="Richardson P."/>
        </authorList>
    </citation>
    <scope>NUCLEOTIDE SEQUENCE [LARGE SCALE GENOMIC DNA]</scope>
    <source>
        <strain evidence="7">ATCC 51168 / LMG 8142 / SP-6</strain>
    </source>
</reference>
<keyword evidence="2 5" id="KW-0132">Cell division</keyword>
<evidence type="ECO:0000256" key="2">
    <source>
        <dbReference type="ARBA" id="ARBA00022618"/>
    </source>
</evidence>
<dbReference type="GO" id="GO:0000917">
    <property type="term" value="P:division septum assembly"/>
    <property type="evidence" value="ECO:0007669"/>
    <property type="project" value="UniProtKB-KW"/>
</dbReference>
<dbReference type="PANTHER" id="PTHR39455">
    <property type="entry name" value="CELL DIVISION PROTEIN ZAPD"/>
    <property type="match status" value="1"/>
</dbReference>
<comment type="subcellular location">
    <subcellularLocation>
        <location evidence="5">Cytoplasm</location>
    </subcellularLocation>
    <text evidence="5">Localizes to mid-cell in an FtsZ-dependent manner.</text>
</comment>
<dbReference type="InterPro" id="IPR009777">
    <property type="entry name" value="ZapD"/>
</dbReference>
<dbReference type="Gene3D" id="1.10.3900.10">
    <property type="entry name" value="YacF-like"/>
    <property type="match status" value="1"/>
</dbReference>
<evidence type="ECO:0000256" key="5">
    <source>
        <dbReference type="HAMAP-Rule" id="MF_01092"/>
    </source>
</evidence>
<dbReference type="PANTHER" id="PTHR39455:SF1">
    <property type="entry name" value="CELL DIVISION PROTEIN ZAPD"/>
    <property type="match status" value="1"/>
</dbReference>
<gene>
    <name evidence="5" type="primary">zapD</name>
    <name evidence="6" type="ordered locus">Lcho_0546</name>
</gene>
<dbReference type="Gene3D" id="2.60.440.10">
    <property type="entry name" value="YacF-like domains"/>
    <property type="match status" value="1"/>
</dbReference>
<dbReference type="EMBL" id="CP001013">
    <property type="protein sequence ID" value="ACB32821.1"/>
    <property type="molecule type" value="Genomic_DNA"/>
</dbReference>